<dbReference type="SUPFAM" id="SSF56112">
    <property type="entry name" value="Protein kinase-like (PK-like)"/>
    <property type="match status" value="1"/>
</dbReference>
<evidence type="ECO:0000313" key="4">
    <source>
        <dbReference type="Proteomes" id="UP001151295"/>
    </source>
</evidence>
<dbReference type="SMART" id="SM00146">
    <property type="entry name" value="PI3Kc"/>
    <property type="match status" value="1"/>
</dbReference>
<gene>
    <name evidence="3" type="ORF">EDC05_002631</name>
</gene>
<feature type="domain" description="PI3K/PI4K catalytic" evidence="2">
    <location>
        <begin position="1113"/>
        <end position="1513"/>
    </location>
</feature>
<dbReference type="Gene3D" id="1.10.1070.11">
    <property type="entry name" value="Phosphatidylinositol 3-/4-kinase, catalytic domain"/>
    <property type="match status" value="1"/>
</dbReference>
<evidence type="ECO:0000259" key="2">
    <source>
        <dbReference type="PROSITE" id="PS50290"/>
    </source>
</evidence>
<dbReference type="InterPro" id="IPR000403">
    <property type="entry name" value="PI3/4_kinase_cat_dom"/>
</dbReference>
<dbReference type="PROSITE" id="PS50290">
    <property type="entry name" value="PI3_4_KINASE_3"/>
    <property type="match status" value="1"/>
</dbReference>
<organism evidence="3 4">
    <name type="scientific">Coemansia umbellata</name>
    <dbReference type="NCBI Taxonomy" id="1424467"/>
    <lineage>
        <taxon>Eukaryota</taxon>
        <taxon>Fungi</taxon>
        <taxon>Fungi incertae sedis</taxon>
        <taxon>Zoopagomycota</taxon>
        <taxon>Kickxellomycotina</taxon>
        <taxon>Kickxellomycetes</taxon>
        <taxon>Kickxellales</taxon>
        <taxon>Kickxellaceae</taxon>
        <taxon>Coemansia</taxon>
    </lineage>
</organism>
<sequence>MVGDSERNTVTDTPVWRQTCFGRNPQSSTTVLRNLIALASHILPSFNSTSAGGRPPSLLADAWASELPFVVAQFCVDHGVYAKSELHNAGSLMDVATELYQSIKKSSRKILGSLVLSRSDSIHLLLHLLDISLRVSTIGDSKILFSIRNAMAALACTKPNSVRENSTIWFALINLAGATASRAKELTDGDLFTLLDIAFLAACSISLLAMETQSAVVALIYVLATMDRINIEHLVAHLISECAASDQVHLKAAVGQMILKIHNPTRYLLSSSVKGICVLMGDMDSHVRAIWRQAAHCVDGGVLAPNLHPFAKLKQAVLNVDLEDIYSDQALGKLVHMVTIDDATLVVKLIAESISKSTSASYTPTGDLGLTNAAYTAIESLICASGMTKQLAKYDIYRTVGLMVVAVALRISSTDDYDAAAMASSLVKTIGTYLDKSDASAEQNAPTKDTFCSDCGLFWLLEILFHLCKQDGPASSILVDPSKLVILLHAANRCNHFAFTLFAFQTASFSTSNTEVEDAEFANNHINQLVQNIQLPTLSAVFDGEIGDTLRYAAARCAETVDDINRALYELSLADISTDTADRLSQFDDTVFDQAGSANLSSFCLLTADSFLDHALVRVTQRLVISDFKIVPVKAAALSKLHSDDTSHVQKLEAIDLLFRKGYIDAAAALSLITQPQFTDAITDEADKQRWSMLFTASKISADYFKQATPPSLDSLLGDKQSKPSYFNIAATAVASAGTSANVLADIMFSFSPHDRYRSSTFSDTSCDQSLCELVVPNGTIDLDTASISQLDTIKAKEALLYYSCACGGISGDMENALFTSLLSERRERIWFTSTGTFDPAAKLISLMTTRPAQAPQVTAAVLNHNAVSQLAYYIPQLFALLCCKADEAPTYSKSVGLCAYSILESMVASDPDIVVFYAAVAKNSLSEASKGGQLARKLLQKFDIQQVADVQAFLNMTSSVAVLPQEQLRWVSIKAKSAHLKAVDRFQQGRFGSPVRFDEASAAFMDPLKPALQVLDEYSEKAPQSPAEQDFVTCVPRLRLLFDQLCFNDNTGINSSQLKHSMEQIWTEIHRTLATSSTLPIGYVSSRLARFSAAVPIPMLTNPTEPVYFSRISSSVRVIGSKTRPKLLSLYLSKRTGEITKEKYILKGSEDLRIDECVMQTFIRLNRIIGSKFVGSDEACSNGEARESLTKLATYNVVPIDSYGGLIQVVENAPSLFQLYSQHASQNTGKQAGRVVENNGSESATVSASKDTNSYGDHYISEPTEGQLPQQQQPLPATGFQQIYMSLARDILKKAKISSGMPFEKWPVSITAKVYDAVSKTVPADILYRHLLKTAQSPSHLYLTMTNMVRSISMASIAGYILGLGDRHLDNLLVDTQCGRLVQIDFNVCFDFGGVSHVPEQVPFRMTPILSYICGSPDNPAQQSANGLYKRQFAYSDVFMKAATSVLQFARMDRDLLVNGIVSRTLFQPFMEWAWIEESRVKDANASKELSAAKGQLMSVPEFVRKTGLCPDNAFWRLDTTSIGDDANPAISVTEMPFGWRIAKEAVKRVDARLDYQGTESQERQDKLVEKQALAIWEASMSKDRLAKMYMGWASWV</sequence>
<dbReference type="InterPro" id="IPR036940">
    <property type="entry name" value="PI3/4_kinase_cat_sf"/>
</dbReference>
<keyword evidence="4" id="KW-1185">Reference proteome</keyword>
<evidence type="ECO:0000313" key="3">
    <source>
        <dbReference type="EMBL" id="KAJ1992688.1"/>
    </source>
</evidence>
<protein>
    <recommendedName>
        <fullName evidence="2">PI3K/PI4K catalytic domain-containing protein</fullName>
    </recommendedName>
</protein>
<dbReference type="InterPro" id="IPR011009">
    <property type="entry name" value="Kinase-like_dom_sf"/>
</dbReference>
<dbReference type="EMBL" id="JANBQD010000025">
    <property type="protein sequence ID" value="KAJ1992688.1"/>
    <property type="molecule type" value="Genomic_DNA"/>
</dbReference>
<reference evidence="3" key="1">
    <citation type="submission" date="2022-07" db="EMBL/GenBank/DDBJ databases">
        <title>Phylogenomic reconstructions and comparative analyses of Kickxellomycotina fungi.</title>
        <authorList>
            <person name="Reynolds N.K."/>
            <person name="Stajich J.E."/>
            <person name="Barry K."/>
            <person name="Grigoriev I.V."/>
            <person name="Crous P."/>
            <person name="Smith M.E."/>
        </authorList>
    </citation>
    <scope>NUCLEOTIDE SEQUENCE</scope>
    <source>
        <strain evidence="3">BCRC 34882</strain>
    </source>
</reference>
<feature type="compositionally biased region" description="Polar residues" evidence="1">
    <location>
        <begin position="1239"/>
        <end position="1253"/>
    </location>
</feature>
<dbReference type="InterPro" id="IPR050517">
    <property type="entry name" value="DDR_Repair_Kinase"/>
</dbReference>
<accession>A0ABQ8PNE5</accession>
<dbReference type="PANTHER" id="PTHR11139">
    <property type="entry name" value="ATAXIA TELANGIECTASIA MUTATED ATM -RELATED"/>
    <property type="match status" value="1"/>
</dbReference>
<dbReference type="Gene3D" id="3.30.1010.10">
    <property type="entry name" value="Phosphatidylinositol 3-kinase Catalytic Subunit, Chain A, domain 4"/>
    <property type="match status" value="1"/>
</dbReference>
<evidence type="ECO:0000256" key="1">
    <source>
        <dbReference type="SAM" id="MobiDB-lite"/>
    </source>
</evidence>
<name>A0ABQ8PNE5_9FUNG</name>
<dbReference type="Pfam" id="PF00454">
    <property type="entry name" value="PI3_PI4_kinase"/>
    <property type="match status" value="1"/>
</dbReference>
<feature type="region of interest" description="Disordered" evidence="1">
    <location>
        <begin position="1231"/>
        <end position="1253"/>
    </location>
</feature>
<dbReference type="Proteomes" id="UP001151295">
    <property type="component" value="Unassembled WGS sequence"/>
</dbReference>
<proteinExistence type="predicted"/>
<comment type="caution">
    <text evidence="3">The sequence shown here is derived from an EMBL/GenBank/DDBJ whole genome shotgun (WGS) entry which is preliminary data.</text>
</comment>